<evidence type="ECO:0000256" key="1">
    <source>
        <dbReference type="SAM" id="MobiDB-lite"/>
    </source>
</evidence>
<organism evidence="2 3">
    <name type="scientific">Umezawaea tangerina</name>
    <dbReference type="NCBI Taxonomy" id="84725"/>
    <lineage>
        <taxon>Bacteria</taxon>
        <taxon>Bacillati</taxon>
        <taxon>Actinomycetota</taxon>
        <taxon>Actinomycetes</taxon>
        <taxon>Pseudonocardiales</taxon>
        <taxon>Pseudonocardiaceae</taxon>
        <taxon>Umezawaea</taxon>
    </lineage>
</organism>
<feature type="region of interest" description="Disordered" evidence="1">
    <location>
        <begin position="187"/>
        <end position="325"/>
    </location>
</feature>
<feature type="compositionally biased region" description="Basic and acidic residues" evidence="1">
    <location>
        <begin position="40"/>
        <end position="72"/>
    </location>
</feature>
<feature type="compositionally biased region" description="Basic residues" evidence="1">
    <location>
        <begin position="129"/>
        <end position="156"/>
    </location>
</feature>
<sequence length="356" mass="39894">MLLPVVGRSDPALPRRALPGVDRHGDGSADECPQRSRNAFVERGKPDCAPDRRNGTATRDRTVVASRGDPRGRGPPRLAQARLRHRGRHPPARQPQLRRRQRWQAHRDRHRHRQPQGARQPRVAQPAHRVPRPARGRRRRARHRGPRAAHPPAHRPRGLEHPRGERRMGPPVHERALRDLEARAGVLGGAGHGRTTAADVPRLSSPRRERRPAGPRRRRRGRRRGRGRGAADPHAGPHSGPRGGRADERRRDGPDHRRLRPPPGADRRPRSDQLRRRRPGAGQGHPAYPAAVARRNRHARTGHPLPATDGRPDRPRTGRRPPGLPARMAVSKHLVAEGRYRTSACLARCVGSFEQG</sequence>
<evidence type="ECO:0000313" key="3">
    <source>
        <dbReference type="Proteomes" id="UP000239494"/>
    </source>
</evidence>
<feature type="compositionally biased region" description="Basic residues" evidence="1">
    <location>
        <begin position="82"/>
        <end position="114"/>
    </location>
</feature>
<accession>A0A2T0T048</accession>
<gene>
    <name evidence="2" type="ORF">CLV43_108393</name>
</gene>
<proteinExistence type="predicted"/>
<name>A0A2T0T048_9PSEU</name>
<feature type="compositionally biased region" description="Basic and acidic residues" evidence="1">
    <location>
        <begin position="265"/>
        <end position="274"/>
    </location>
</feature>
<dbReference type="EMBL" id="PVTF01000008">
    <property type="protein sequence ID" value="PRY38993.1"/>
    <property type="molecule type" value="Genomic_DNA"/>
</dbReference>
<dbReference type="AlphaFoldDB" id="A0A2T0T048"/>
<comment type="caution">
    <text evidence="2">The sequence shown here is derived from an EMBL/GenBank/DDBJ whole genome shotgun (WGS) entry which is preliminary data.</text>
</comment>
<feature type="compositionally biased region" description="Basic and acidic residues" evidence="1">
    <location>
        <begin position="157"/>
        <end position="171"/>
    </location>
</feature>
<feature type="compositionally biased region" description="Basic residues" evidence="1">
    <location>
        <begin position="208"/>
        <end position="227"/>
    </location>
</feature>
<protein>
    <submittedName>
        <fullName evidence="2">Uncharacterized protein</fullName>
    </submittedName>
</protein>
<feature type="compositionally biased region" description="Basic and acidic residues" evidence="1">
    <location>
        <begin position="244"/>
        <end position="256"/>
    </location>
</feature>
<keyword evidence="3" id="KW-1185">Reference proteome</keyword>
<evidence type="ECO:0000313" key="2">
    <source>
        <dbReference type="EMBL" id="PRY38993.1"/>
    </source>
</evidence>
<reference evidence="2 3" key="1">
    <citation type="submission" date="2018-03" db="EMBL/GenBank/DDBJ databases">
        <title>Genomic Encyclopedia of Archaeal and Bacterial Type Strains, Phase II (KMG-II): from individual species to whole genera.</title>
        <authorList>
            <person name="Goeker M."/>
        </authorList>
    </citation>
    <scope>NUCLEOTIDE SEQUENCE [LARGE SCALE GENOMIC DNA]</scope>
    <source>
        <strain evidence="2 3">DSM 44720</strain>
    </source>
</reference>
<dbReference type="Proteomes" id="UP000239494">
    <property type="component" value="Unassembled WGS sequence"/>
</dbReference>
<feature type="region of interest" description="Disordered" evidence="1">
    <location>
        <begin position="1"/>
        <end position="171"/>
    </location>
</feature>